<proteinExistence type="predicted"/>
<comment type="caution">
    <text evidence="1">The sequence shown here is derived from an EMBL/GenBank/DDBJ whole genome shotgun (WGS) entry which is preliminary data.</text>
</comment>
<sequence length="68" mass="7630">MRPLAARILRDHAPSGVLDAAVLGVAARSVVTTPDLWTEWGDQAETLQYVKQLWHCLVRYGTLANDRR</sequence>
<accession>A0A8J7GQN5</accession>
<organism evidence="1 2">
    <name type="scientific">Longispora fulva</name>
    <dbReference type="NCBI Taxonomy" id="619741"/>
    <lineage>
        <taxon>Bacteria</taxon>
        <taxon>Bacillati</taxon>
        <taxon>Actinomycetota</taxon>
        <taxon>Actinomycetes</taxon>
        <taxon>Micromonosporales</taxon>
        <taxon>Micromonosporaceae</taxon>
        <taxon>Longispora</taxon>
    </lineage>
</organism>
<evidence type="ECO:0000313" key="2">
    <source>
        <dbReference type="Proteomes" id="UP000622552"/>
    </source>
</evidence>
<dbReference type="InterPro" id="IPR022074">
    <property type="entry name" value="DUF3626"/>
</dbReference>
<dbReference type="AlphaFoldDB" id="A0A8J7GQN5"/>
<gene>
    <name evidence="1" type="ORF">IW245_001360</name>
</gene>
<reference evidence="1" key="1">
    <citation type="submission" date="2020-11" db="EMBL/GenBank/DDBJ databases">
        <title>Sequencing the genomes of 1000 actinobacteria strains.</title>
        <authorList>
            <person name="Klenk H.-P."/>
        </authorList>
    </citation>
    <scope>NUCLEOTIDE SEQUENCE</scope>
    <source>
        <strain evidence="1">DSM 45356</strain>
    </source>
</reference>
<evidence type="ECO:0000313" key="1">
    <source>
        <dbReference type="EMBL" id="MBG6135166.1"/>
    </source>
</evidence>
<keyword evidence="2" id="KW-1185">Reference proteome</keyword>
<dbReference type="EMBL" id="JADOUF010000001">
    <property type="protein sequence ID" value="MBG6135166.1"/>
    <property type="molecule type" value="Genomic_DNA"/>
</dbReference>
<name>A0A8J7GQN5_9ACTN</name>
<protein>
    <submittedName>
        <fullName evidence="1">Uncharacterized protein</fullName>
    </submittedName>
</protein>
<dbReference type="Proteomes" id="UP000622552">
    <property type="component" value="Unassembled WGS sequence"/>
</dbReference>
<dbReference type="Pfam" id="PF12294">
    <property type="entry name" value="DUF3626"/>
    <property type="match status" value="1"/>
</dbReference>